<comment type="caution">
    <text evidence="2">The sequence shown here is derived from an EMBL/GenBank/DDBJ whole genome shotgun (WGS) entry which is preliminary data.</text>
</comment>
<evidence type="ECO:0000313" key="3">
    <source>
        <dbReference type="Proteomes" id="UP000076476"/>
    </source>
</evidence>
<gene>
    <name evidence="2" type="ORF">AZI98_08875</name>
</gene>
<name>A0A165XLQ7_9BACI</name>
<dbReference type="Pfam" id="PF07463">
    <property type="entry name" value="NUMOD4"/>
    <property type="match status" value="1"/>
</dbReference>
<dbReference type="InterPro" id="IPR003615">
    <property type="entry name" value="HNH_nuc"/>
</dbReference>
<proteinExistence type="predicted"/>
<dbReference type="SUPFAM" id="SSF54060">
    <property type="entry name" value="His-Me finger endonucleases"/>
    <property type="match status" value="1"/>
</dbReference>
<evidence type="ECO:0000313" key="2">
    <source>
        <dbReference type="EMBL" id="KZN96166.1"/>
    </source>
</evidence>
<accession>A0A165XLQ7</accession>
<organism evidence="2 3">
    <name type="scientific">Aeribacillus pallidus</name>
    <dbReference type="NCBI Taxonomy" id="33936"/>
    <lineage>
        <taxon>Bacteria</taxon>
        <taxon>Bacillati</taxon>
        <taxon>Bacillota</taxon>
        <taxon>Bacilli</taxon>
        <taxon>Bacillales</taxon>
        <taxon>Bacillaceae</taxon>
        <taxon>Aeribacillus</taxon>
    </lineage>
</organism>
<dbReference type="Gene3D" id="3.90.75.20">
    <property type="match status" value="1"/>
</dbReference>
<dbReference type="SUPFAM" id="SSF46689">
    <property type="entry name" value="Homeodomain-like"/>
    <property type="match status" value="1"/>
</dbReference>
<dbReference type="OrthoDB" id="6631788at2"/>
<feature type="domain" description="HTH psq-type" evidence="1">
    <location>
        <begin position="192"/>
        <end position="243"/>
    </location>
</feature>
<dbReference type="EMBL" id="LWBR01000024">
    <property type="protein sequence ID" value="KZN96166.1"/>
    <property type="molecule type" value="Genomic_DNA"/>
</dbReference>
<evidence type="ECO:0000259" key="1">
    <source>
        <dbReference type="PROSITE" id="PS50960"/>
    </source>
</evidence>
<dbReference type="InterPro" id="IPR009057">
    <property type="entry name" value="Homeodomain-like_sf"/>
</dbReference>
<dbReference type="CDD" id="cd00569">
    <property type="entry name" value="HTH_Hin_like"/>
    <property type="match status" value="1"/>
</dbReference>
<dbReference type="GO" id="GO:0016788">
    <property type="term" value="F:hydrolase activity, acting on ester bonds"/>
    <property type="evidence" value="ECO:0007669"/>
    <property type="project" value="InterPro"/>
</dbReference>
<dbReference type="InterPro" id="IPR006120">
    <property type="entry name" value="Resolvase_HTH_dom"/>
</dbReference>
<dbReference type="InterPro" id="IPR010902">
    <property type="entry name" value="NUMOD4"/>
</dbReference>
<dbReference type="GO" id="GO:0003677">
    <property type="term" value="F:DNA binding"/>
    <property type="evidence" value="ECO:0007669"/>
    <property type="project" value="InterPro"/>
</dbReference>
<sequence>MGEKWADIKGFEGLYQVSTYGRIRSLDRIVWNKSNKKFQKTKGVILKGKITKHGYKEVVLYDKNHKRHYLLVHRIVASTFIPNPENKKQVNHKNGIKTDNRVENLEWCSSKENNNHAVKIGLVKVGSERPEAKLTEEQVIEIRKLFATKKYSFSELGRMFGVNGAGIGRIVKGQTWKHLPVIEYDFDIDSLERKRKKYKLKLTDEQINEAISMVKSGISKRKVAKHFGVSHTTINRIIKELAQ</sequence>
<dbReference type="RefSeq" id="WP_153028096.1">
    <property type="nucleotide sequence ID" value="NZ_LWBR01000024.1"/>
</dbReference>
<dbReference type="Proteomes" id="UP000076476">
    <property type="component" value="Unassembled WGS sequence"/>
</dbReference>
<protein>
    <recommendedName>
        <fullName evidence="1">HTH psq-type domain-containing protein</fullName>
    </recommendedName>
</protein>
<dbReference type="GO" id="GO:0000150">
    <property type="term" value="F:DNA strand exchange activity"/>
    <property type="evidence" value="ECO:0007669"/>
    <property type="project" value="InterPro"/>
</dbReference>
<dbReference type="AlphaFoldDB" id="A0A165XLQ7"/>
<dbReference type="STRING" id="33936.AZI98_08875"/>
<dbReference type="Pfam" id="PF02796">
    <property type="entry name" value="HTH_7"/>
    <property type="match status" value="1"/>
</dbReference>
<dbReference type="InterPro" id="IPR007889">
    <property type="entry name" value="HTH_Psq"/>
</dbReference>
<reference evidence="2 3" key="1">
    <citation type="submission" date="2016-04" db="EMBL/GenBank/DDBJ databases">
        <title>Draft genome sequence of Aeribacillus pallidus 8m3 from petroleum reservoir.</title>
        <authorList>
            <person name="Poltaraus A.B."/>
            <person name="Nazina T.N."/>
            <person name="Tourova T.P."/>
            <person name="Malakho S.M."/>
            <person name="Korshunova A.V."/>
            <person name="Sokolova D.S."/>
        </authorList>
    </citation>
    <scope>NUCLEOTIDE SEQUENCE [LARGE SCALE GENOMIC DNA]</scope>
    <source>
        <strain evidence="2 3">8m3</strain>
    </source>
</reference>
<dbReference type="Gene3D" id="1.10.10.60">
    <property type="entry name" value="Homeodomain-like"/>
    <property type="match status" value="1"/>
</dbReference>
<dbReference type="InterPro" id="IPR044925">
    <property type="entry name" value="His-Me_finger_sf"/>
</dbReference>
<dbReference type="Pfam" id="PF13392">
    <property type="entry name" value="HNH_3"/>
    <property type="match status" value="1"/>
</dbReference>
<keyword evidence="3" id="KW-1185">Reference proteome</keyword>
<dbReference type="PROSITE" id="PS50960">
    <property type="entry name" value="HTH_PSQ"/>
    <property type="match status" value="1"/>
</dbReference>